<evidence type="ECO:0000259" key="1">
    <source>
        <dbReference type="PROSITE" id="PS50853"/>
    </source>
</evidence>
<proteinExistence type="predicted"/>
<reference evidence="2" key="1">
    <citation type="submission" date="2024-01" db="EMBL/GenBank/DDBJ databases">
        <authorList>
            <person name="Webb A."/>
        </authorList>
    </citation>
    <scope>NUCLEOTIDE SEQUENCE</scope>
    <source>
        <strain evidence="2">Pm1</strain>
    </source>
</reference>
<feature type="domain" description="Fibronectin type-III" evidence="1">
    <location>
        <begin position="5"/>
        <end position="102"/>
    </location>
</feature>
<dbReference type="InterPro" id="IPR013783">
    <property type="entry name" value="Ig-like_fold"/>
</dbReference>
<dbReference type="PROSITE" id="PS50853">
    <property type="entry name" value="FN3"/>
    <property type="match status" value="1"/>
</dbReference>
<dbReference type="Proteomes" id="UP001162060">
    <property type="component" value="Unassembled WGS sequence"/>
</dbReference>
<dbReference type="EMBL" id="CAKLBY020000391">
    <property type="protein sequence ID" value="CAK7948047.1"/>
    <property type="molecule type" value="Genomic_DNA"/>
</dbReference>
<sequence length="117" mass="12721">MSLIQPAPAKLQTRSDFSVTLKVPPSSTASSWYRYEYKQAGAAWDEHARQVDARPGAASVILDDLHPTSTYEVRLYEVWKDADGKEQVSIGSEVAAVDTEVPGCGPDSSRGCMCSIQ</sequence>
<evidence type="ECO:0000313" key="3">
    <source>
        <dbReference type="Proteomes" id="UP001162060"/>
    </source>
</evidence>
<dbReference type="Gene3D" id="2.60.40.10">
    <property type="entry name" value="Immunoglobulins"/>
    <property type="match status" value="1"/>
</dbReference>
<dbReference type="AlphaFoldDB" id="A0AAV1VP39"/>
<organism evidence="2 3">
    <name type="scientific">Peronospora matthiolae</name>
    <dbReference type="NCBI Taxonomy" id="2874970"/>
    <lineage>
        <taxon>Eukaryota</taxon>
        <taxon>Sar</taxon>
        <taxon>Stramenopiles</taxon>
        <taxon>Oomycota</taxon>
        <taxon>Peronosporomycetes</taxon>
        <taxon>Peronosporales</taxon>
        <taxon>Peronosporaceae</taxon>
        <taxon>Peronospora</taxon>
    </lineage>
</organism>
<name>A0AAV1VP39_9STRA</name>
<evidence type="ECO:0000313" key="2">
    <source>
        <dbReference type="EMBL" id="CAK7948047.1"/>
    </source>
</evidence>
<accession>A0AAV1VP39</accession>
<dbReference type="InterPro" id="IPR036116">
    <property type="entry name" value="FN3_sf"/>
</dbReference>
<comment type="caution">
    <text evidence="2">The sequence shown here is derived from an EMBL/GenBank/DDBJ whole genome shotgun (WGS) entry which is preliminary data.</text>
</comment>
<dbReference type="SUPFAM" id="SSF49265">
    <property type="entry name" value="Fibronectin type III"/>
    <property type="match status" value="1"/>
</dbReference>
<gene>
    <name evidence="2" type="ORF">PM001_LOCUS33197</name>
</gene>
<dbReference type="InterPro" id="IPR003961">
    <property type="entry name" value="FN3_dom"/>
</dbReference>
<protein>
    <recommendedName>
        <fullName evidence="1">Fibronectin type-III domain-containing protein</fullName>
    </recommendedName>
</protein>